<feature type="signal peptide" evidence="2">
    <location>
        <begin position="1"/>
        <end position="21"/>
    </location>
</feature>
<evidence type="ECO:0000313" key="3">
    <source>
        <dbReference type="EMBL" id="PWN34718.1"/>
    </source>
</evidence>
<accession>A0A316VC74</accession>
<evidence type="ECO:0000256" key="2">
    <source>
        <dbReference type="SAM" id="SignalP"/>
    </source>
</evidence>
<feature type="chain" id="PRO_5016233640" description="Secreted protein" evidence="2">
    <location>
        <begin position="22"/>
        <end position="174"/>
    </location>
</feature>
<sequence length="174" mass="18830">MHLFEKNSLIFLLCIFHCVQARPTDRTTGEPSTSGREKAEDLEAITAQGQIFADHATREIQRRMGHSNPLNVSENIEALQYCIEQAGCYSPNGFYHSSHLAAGKIVTEKATELARGNRQGSPTSSGTANSPSTHGRDHSPSKSTSAATSSSQSKPKGQSHPGSSSKKGRKKHKR</sequence>
<evidence type="ECO:0000313" key="4">
    <source>
        <dbReference type="Proteomes" id="UP000245771"/>
    </source>
</evidence>
<gene>
    <name evidence="3" type="ORF">FA14DRAFT_184183</name>
</gene>
<dbReference type="EMBL" id="KZ819603">
    <property type="protein sequence ID" value="PWN34718.1"/>
    <property type="molecule type" value="Genomic_DNA"/>
</dbReference>
<dbReference type="AlphaFoldDB" id="A0A316VC74"/>
<dbReference type="GeneID" id="37023152"/>
<dbReference type="Proteomes" id="UP000245771">
    <property type="component" value="Unassembled WGS sequence"/>
</dbReference>
<keyword evidence="4" id="KW-1185">Reference proteome</keyword>
<proteinExistence type="predicted"/>
<evidence type="ECO:0000256" key="1">
    <source>
        <dbReference type="SAM" id="MobiDB-lite"/>
    </source>
</evidence>
<feature type="region of interest" description="Disordered" evidence="1">
    <location>
        <begin position="113"/>
        <end position="174"/>
    </location>
</feature>
<evidence type="ECO:0008006" key="5">
    <source>
        <dbReference type="Google" id="ProtNLM"/>
    </source>
</evidence>
<name>A0A316VC74_9BASI</name>
<reference evidence="3 4" key="1">
    <citation type="journal article" date="2018" name="Mol. Biol. Evol.">
        <title>Broad Genomic Sampling Reveals a Smut Pathogenic Ancestry of the Fungal Clade Ustilaginomycotina.</title>
        <authorList>
            <person name="Kijpornyongpan T."/>
            <person name="Mondo S.J."/>
            <person name="Barry K."/>
            <person name="Sandor L."/>
            <person name="Lee J."/>
            <person name="Lipzen A."/>
            <person name="Pangilinan J."/>
            <person name="LaButti K."/>
            <person name="Hainaut M."/>
            <person name="Henrissat B."/>
            <person name="Grigoriev I.V."/>
            <person name="Spatafora J.W."/>
            <person name="Aime M.C."/>
        </authorList>
    </citation>
    <scope>NUCLEOTIDE SEQUENCE [LARGE SCALE GENOMIC DNA]</scope>
    <source>
        <strain evidence="3 4">MCA 3882</strain>
    </source>
</reference>
<organism evidence="3 4">
    <name type="scientific">Meira miltonrushii</name>
    <dbReference type="NCBI Taxonomy" id="1280837"/>
    <lineage>
        <taxon>Eukaryota</taxon>
        <taxon>Fungi</taxon>
        <taxon>Dikarya</taxon>
        <taxon>Basidiomycota</taxon>
        <taxon>Ustilaginomycotina</taxon>
        <taxon>Exobasidiomycetes</taxon>
        <taxon>Exobasidiales</taxon>
        <taxon>Brachybasidiaceae</taxon>
        <taxon>Meira</taxon>
    </lineage>
</organism>
<feature type="compositionally biased region" description="Polar residues" evidence="1">
    <location>
        <begin position="118"/>
        <end position="133"/>
    </location>
</feature>
<feature type="compositionally biased region" description="Low complexity" evidence="1">
    <location>
        <begin position="141"/>
        <end position="165"/>
    </location>
</feature>
<dbReference type="InParanoid" id="A0A316VC74"/>
<keyword evidence="2" id="KW-0732">Signal</keyword>
<protein>
    <recommendedName>
        <fullName evidence="5">Secreted protein</fullName>
    </recommendedName>
</protein>
<dbReference type="RefSeq" id="XP_025355020.1">
    <property type="nucleotide sequence ID" value="XM_025501371.1"/>
</dbReference>